<evidence type="ECO:0000256" key="1">
    <source>
        <dbReference type="SAM" id="Phobius"/>
    </source>
</evidence>
<protein>
    <submittedName>
        <fullName evidence="2">Uncharacterized protein</fullName>
    </submittedName>
</protein>
<accession>A0A7S3V4G6</accession>
<keyword evidence="1" id="KW-1133">Transmembrane helix</keyword>
<proteinExistence type="predicted"/>
<gene>
    <name evidence="2" type="ORF">CDEB00056_LOCUS1521</name>
</gene>
<feature type="transmembrane region" description="Helical" evidence="1">
    <location>
        <begin position="18"/>
        <end position="36"/>
    </location>
</feature>
<sequence>MPFPWGGSLTYSQLAAKFGWPCVVVSLILTPFLLLWSKLLAFPVWMVGPLKNGPLYVIRYAISYPDNERVFMDTIYEGATPTSSWWLPKGWTSLTDYEGGLFYESFWGLLQCLDMDVNDERMLVSSNFFSWCVVSNVFIEYPKAPIHEHLVRFYFPIKGLNLINPFNWVTSAWAVSGVVWFEKVSNKGFAKKNGIHPHLRFFPKAEDPKKIHADKSMTFESFATESKVGGYGSIS</sequence>
<reference evidence="2" key="1">
    <citation type="submission" date="2021-01" db="EMBL/GenBank/DDBJ databases">
        <authorList>
            <person name="Corre E."/>
            <person name="Pelletier E."/>
            <person name="Niang G."/>
            <person name="Scheremetjew M."/>
            <person name="Finn R."/>
            <person name="Kale V."/>
            <person name="Holt S."/>
            <person name="Cochrane G."/>
            <person name="Meng A."/>
            <person name="Brown T."/>
            <person name="Cohen L."/>
        </authorList>
    </citation>
    <scope>NUCLEOTIDE SEQUENCE</scope>
    <source>
        <strain evidence="2">MM31A-1</strain>
    </source>
</reference>
<dbReference type="AlphaFoldDB" id="A0A7S3V4G6"/>
<keyword evidence="1" id="KW-0472">Membrane</keyword>
<evidence type="ECO:0000313" key="2">
    <source>
        <dbReference type="EMBL" id="CAE0456680.1"/>
    </source>
</evidence>
<organism evidence="2">
    <name type="scientific">Chaetoceros debilis</name>
    <dbReference type="NCBI Taxonomy" id="122233"/>
    <lineage>
        <taxon>Eukaryota</taxon>
        <taxon>Sar</taxon>
        <taxon>Stramenopiles</taxon>
        <taxon>Ochrophyta</taxon>
        <taxon>Bacillariophyta</taxon>
        <taxon>Coscinodiscophyceae</taxon>
        <taxon>Chaetocerotophycidae</taxon>
        <taxon>Chaetocerotales</taxon>
        <taxon>Chaetocerotaceae</taxon>
        <taxon>Chaetoceros</taxon>
    </lineage>
</organism>
<name>A0A7S3V4G6_9STRA</name>
<dbReference type="EMBL" id="HBIO01002098">
    <property type="protein sequence ID" value="CAE0456680.1"/>
    <property type="molecule type" value="Transcribed_RNA"/>
</dbReference>
<keyword evidence="1" id="KW-0812">Transmembrane</keyword>